<proteinExistence type="predicted"/>
<name>A0ABS8Y0H2_DATST</name>
<comment type="caution">
    <text evidence="1">The sequence shown here is derived from an EMBL/GenBank/DDBJ whole genome shotgun (WGS) entry which is preliminary data.</text>
</comment>
<sequence>MHYARIEAKKYIWCNATPARQVARGSSKITTTGHVRHCPPRRYRPREVPAFLGDGRREALDSPHDGACAAALCLRIGRREALPSRYNGTHDVALDTAL</sequence>
<feature type="non-terminal residue" evidence="1">
    <location>
        <position position="98"/>
    </location>
</feature>
<organism evidence="1 2">
    <name type="scientific">Datura stramonium</name>
    <name type="common">Jimsonweed</name>
    <name type="synonym">Common thornapple</name>
    <dbReference type="NCBI Taxonomy" id="4076"/>
    <lineage>
        <taxon>Eukaryota</taxon>
        <taxon>Viridiplantae</taxon>
        <taxon>Streptophyta</taxon>
        <taxon>Embryophyta</taxon>
        <taxon>Tracheophyta</taxon>
        <taxon>Spermatophyta</taxon>
        <taxon>Magnoliopsida</taxon>
        <taxon>eudicotyledons</taxon>
        <taxon>Gunneridae</taxon>
        <taxon>Pentapetalae</taxon>
        <taxon>asterids</taxon>
        <taxon>lamiids</taxon>
        <taxon>Solanales</taxon>
        <taxon>Solanaceae</taxon>
        <taxon>Solanoideae</taxon>
        <taxon>Datureae</taxon>
        <taxon>Datura</taxon>
    </lineage>
</organism>
<keyword evidence="2" id="KW-1185">Reference proteome</keyword>
<gene>
    <name evidence="1" type="ORF">HAX54_011468</name>
</gene>
<dbReference type="EMBL" id="JACEIK010016523">
    <property type="protein sequence ID" value="MCE5165671.1"/>
    <property type="molecule type" value="Genomic_DNA"/>
</dbReference>
<protein>
    <submittedName>
        <fullName evidence="1">Uncharacterized protein</fullName>
    </submittedName>
</protein>
<reference evidence="1 2" key="1">
    <citation type="journal article" date="2021" name="BMC Genomics">
        <title>Datura genome reveals duplications of psychoactive alkaloid biosynthetic genes and high mutation rate following tissue culture.</title>
        <authorList>
            <person name="Rajewski A."/>
            <person name="Carter-House D."/>
            <person name="Stajich J."/>
            <person name="Litt A."/>
        </authorList>
    </citation>
    <scope>NUCLEOTIDE SEQUENCE [LARGE SCALE GENOMIC DNA]</scope>
    <source>
        <strain evidence="1">AR-01</strain>
    </source>
</reference>
<accession>A0ABS8Y0H2</accession>
<evidence type="ECO:0000313" key="1">
    <source>
        <dbReference type="EMBL" id="MCE5165671.1"/>
    </source>
</evidence>
<evidence type="ECO:0000313" key="2">
    <source>
        <dbReference type="Proteomes" id="UP000823775"/>
    </source>
</evidence>
<dbReference type="Proteomes" id="UP000823775">
    <property type="component" value="Unassembled WGS sequence"/>
</dbReference>